<accession>A0ABW3W0N3</accession>
<comment type="caution">
    <text evidence="3">The sequence shown here is derived from an EMBL/GenBank/DDBJ whole genome shotgun (WGS) entry which is preliminary data.</text>
</comment>
<sequence length="378" mass="39719">MRLFSGSVAALALTTAVGLVSGAAAPSASAAPARRADPVTLVGSGWGHAHGMSQYGAQGAAKQGLNAGQILDFYYPGTASGRAGGSIKVLVTADTTSNVIVQHKSGLSVRSVATGKTWKLGKRGAKRWKLTPAGAKTRLWVKTTGWHAVRDIPGAAEFKGGVIRLYVPGGSALYRGKLRAVSGDTVNIVSVENYLRGVVPAEMPARWMPAAVQAQAVAARTYAIFERDNARHGYFDVWDTTQSQVYRGVAAELPESDAAIRATAGVVRTYQGKAAFTQFSSSNGGWMAAGSQPYLVTKKDPYDPATPWNPPVTLTPAQIEQQFPGIGPFTKLVITADASAGGRVTKVQIVGTGGKSTTLTGDQFRVRFGLRSTLFHAQ</sequence>
<name>A0ABW3W0N3_9ACTN</name>
<dbReference type="PANTHER" id="PTHR30032">
    <property type="entry name" value="N-ACETYLMURAMOYL-L-ALANINE AMIDASE-RELATED"/>
    <property type="match status" value="1"/>
</dbReference>
<evidence type="ECO:0000313" key="3">
    <source>
        <dbReference type="EMBL" id="MFD1248853.1"/>
    </source>
</evidence>
<gene>
    <name evidence="3" type="ORF">ACFQ3F_13725</name>
</gene>
<feature type="domain" description="Sporulation stage II protein D amidase enhancer LytB N-terminal" evidence="2">
    <location>
        <begin position="184"/>
        <end position="270"/>
    </location>
</feature>
<evidence type="ECO:0000313" key="4">
    <source>
        <dbReference type="Proteomes" id="UP001597229"/>
    </source>
</evidence>
<proteinExistence type="predicted"/>
<dbReference type="NCBIfam" id="TIGR02669">
    <property type="entry name" value="SpoIID_LytB"/>
    <property type="match status" value="1"/>
</dbReference>
<evidence type="ECO:0000259" key="2">
    <source>
        <dbReference type="Pfam" id="PF08486"/>
    </source>
</evidence>
<dbReference type="Pfam" id="PF08486">
    <property type="entry name" value="SpoIID"/>
    <property type="match status" value="1"/>
</dbReference>
<dbReference type="EMBL" id="JBHTLX010000018">
    <property type="protein sequence ID" value="MFD1248853.1"/>
    <property type="molecule type" value="Genomic_DNA"/>
</dbReference>
<reference evidence="4" key="1">
    <citation type="journal article" date="2019" name="Int. J. Syst. Evol. Microbiol.">
        <title>The Global Catalogue of Microorganisms (GCM) 10K type strain sequencing project: providing services to taxonomists for standard genome sequencing and annotation.</title>
        <authorList>
            <consortium name="The Broad Institute Genomics Platform"/>
            <consortium name="The Broad Institute Genome Sequencing Center for Infectious Disease"/>
            <person name="Wu L."/>
            <person name="Ma J."/>
        </authorList>
    </citation>
    <scope>NUCLEOTIDE SEQUENCE [LARGE SCALE GENOMIC DNA]</scope>
    <source>
        <strain evidence="4">CCUG 52478</strain>
    </source>
</reference>
<dbReference type="Proteomes" id="UP001597229">
    <property type="component" value="Unassembled WGS sequence"/>
</dbReference>
<keyword evidence="4" id="KW-1185">Reference proteome</keyword>
<dbReference type="RefSeq" id="WP_367918905.1">
    <property type="nucleotide sequence ID" value="NZ_BAABAC010000017.1"/>
</dbReference>
<dbReference type="InterPro" id="IPR013693">
    <property type="entry name" value="SpoIID/LytB_N"/>
</dbReference>
<keyword evidence="1" id="KW-0732">Signal</keyword>
<dbReference type="PANTHER" id="PTHR30032:SF4">
    <property type="entry name" value="AMIDASE ENHANCER"/>
    <property type="match status" value="1"/>
</dbReference>
<dbReference type="InterPro" id="IPR013486">
    <property type="entry name" value="SpoIID/LytB"/>
</dbReference>
<protein>
    <submittedName>
        <fullName evidence="3">SpoIID/LytB domain-containing protein</fullName>
    </submittedName>
</protein>
<organism evidence="3 4">
    <name type="scientific">Nocardioides ginsengisoli</name>
    <dbReference type="NCBI Taxonomy" id="363868"/>
    <lineage>
        <taxon>Bacteria</taxon>
        <taxon>Bacillati</taxon>
        <taxon>Actinomycetota</taxon>
        <taxon>Actinomycetes</taxon>
        <taxon>Propionibacteriales</taxon>
        <taxon>Nocardioidaceae</taxon>
        <taxon>Nocardioides</taxon>
    </lineage>
</organism>
<feature type="chain" id="PRO_5045064324" evidence="1">
    <location>
        <begin position="31"/>
        <end position="378"/>
    </location>
</feature>
<dbReference type="InterPro" id="IPR051922">
    <property type="entry name" value="Bact_Sporulation_Assoc"/>
</dbReference>
<evidence type="ECO:0000256" key="1">
    <source>
        <dbReference type="SAM" id="SignalP"/>
    </source>
</evidence>
<feature type="signal peptide" evidence="1">
    <location>
        <begin position="1"/>
        <end position="30"/>
    </location>
</feature>